<dbReference type="InterPro" id="IPR021857">
    <property type="entry name" value="DUF3467"/>
</dbReference>
<feature type="compositionally biased region" description="Low complexity" evidence="1">
    <location>
        <begin position="25"/>
        <end position="38"/>
    </location>
</feature>
<dbReference type="AlphaFoldDB" id="A0A512M5C3"/>
<evidence type="ECO:0000313" key="3">
    <source>
        <dbReference type="Proteomes" id="UP000321577"/>
    </source>
</evidence>
<dbReference type="Proteomes" id="UP000321577">
    <property type="component" value="Unassembled WGS sequence"/>
</dbReference>
<proteinExistence type="predicted"/>
<evidence type="ECO:0000256" key="1">
    <source>
        <dbReference type="SAM" id="MobiDB-lite"/>
    </source>
</evidence>
<keyword evidence="3" id="KW-1185">Reference proteome</keyword>
<evidence type="ECO:0000313" key="2">
    <source>
        <dbReference type="EMBL" id="GEP41930.1"/>
    </source>
</evidence>
<evidence type="ECO:0008006" key="4">
    <source>
        <dbReference type="Google" id="ProtNLM"/>
    </source>
</evidence>
<accession>A0A512M5C3</accession>
<gene>
    <name evidence="2" type="ORF">BGE01nite_12210</name>
</gene>
<sequence>MSLGSGRVSTHAPRTMSNTVKIVAPEEAPSAPATKATPAPEAVYSNVSRIFATPNEIVIDFALNLNAFGPMIEEDARIVSRVISSYDGAKRLWAHLTQTLQAYEKKYGEIELDVTKRVKE</sequence>
<name>A0A512M5C3_9BACT</name>
<reference evidence="2 3" key="1">
    <citation type="submission" date="2019-07" db="EMBL/GenBank/DDBJ databases">
        <title>Whole genome shotgun sequence of Brevifollis gellanilyticus NBRC 108608.</title>
        <authorList>
            <person name="Hosoyama A."/>
            <person name="Uohara A."/>
            <person name="Ohji S."/>
            <person name="Ichikawa N."/>
        </authorList>
    </citation>
    <scope>NUCLEOTIDE SEQUENCE [LARGE SCALE GENOMIC DNA]</scope>
    <source>
        <strain evidence="2 3">NBRC 108608</strain>
    </source>
</reference>
<comment type="caution">
    <text evidence="2">The sequence shown here is derived from an EMBL/GenBank/DDBJ whole genome shotgun (WGS) entry which is preliminary data.</text>
</comment>
<dbReference type="Pfam" id="PF11950">
    <property type="entry name" value="DUF3467"/>
    <property type="match status" value="1"/>
</dbReference>
<feature type="region of interest" description="Disordered" evidence="1">
    <location>
        <begin position="1"/>
        <end position="38"/>
    </location>
</feature>
<organism evidence="2 3">
    <name type="scientific">Brevifollis gellanilyticus</name>
    <dbReference type="NCBI Taxonomy" id="748831"/>
    <lineage>
        <taxon>Bacteria</taxon>
        <taxon>Pseudomonadati</taxon>
        <taxon>Verrucomicrobiota</taxon>
        <taxon>Verrucomicrobiia</taxon>
        <taxon>Verrucomicrobiales</taxon>
        <taxon>Verrucomicrobiaceae</taxon>
    </lineage>
</organism>
<protein>
    <recommendedName>
        <fullName evidence="4">DUF3467 domain-containing protein</fullName>
    </recommendedName>
</protein>
<dbReference type="EMBL" id="BKAG01000006">
    <property type="protein sequence ID" value="GEP41930.1"/>
    <property type="molecule type" value="Genomic_DNA"/>
</dbReference>